<evidence type="ECO:0000259" key="2">
    <source>
        <dbReference type="Pfam" id="PF10671"/>
    </source>
</evidence>
<protein>
    <recommendedName>
        <fullName evidence="2">Toxin co-regulated pilus biosynthesis protein Q C-terminal domain-containing protein</fullName>
    </recommendedName>
</protein>
<reference evidence="3 4" key="1">
    <citation type="submission" date="2018-03" db="EMBL/GenBank/DDBJ databases">
        <title>Ahniella affigens gen. nov., sp. nov., a gammaproteobacterium isolated from sandy soil near a stream.</title>
        <authorList>
            <person name="Ko Y."/>
            <person name="Kim J.-H."/>
        </authorList>
    </citation>
    <scope>NUCLEOTIDE SEQUENCE [LARGE SCALE GENOMIC DNA]</scope>
    <source>
        <strain evidence="3 4">D13</strain>
    </source>
</reference>
<dbReference type="InterPro" id="IPR018927">
    <property type="entry name" value="Pilus_synth_Q_C"/>
</dbReference>
<name>A0A2P1PX14_9GAMM</name>
<organism evidence="3 4">
    <name type="scientific">Ahniella affigens</name>
    <dbReference type="NCBI Taxonomy" id="2021234"/>
    <lineage>
        <taxon>Bacteria</taxon>
        <taxon>Pseudomonadati</taxon>
        <taxon>Pseudomonadota</taxon>
        <taxon>Gammaproteobacteria</taxon>
        <taxon>Lysobacterales</taxon>
        <taxon>Rhodanobacteraceae</taxon>
        <taxon>Ahniella</taxon>
    </lineage>
</organism>
<dbReference type="Proteomes" id="UP000241074">
    <property type="component" value="Chromosome"/>
</dbReference>
<keyword evidence="4" id="KW-1185">Reference proteome</keyword>
<keyword evidence="1" id="KW-0732">Signal</keyword>
<proteinExistence type="predicted"/>
<accession>A0A2P1PX14</accession>
<feature type="chain" id="PRO_5015155400" description="Toxin co-regulated pilus biosynthesis protein Q C-terminal domain-containing protein" evidence="1">
    <location>
        <begin position="20"/>
        <end position="159"/>
    </location>
</feature>
<gene>
    <name evidence="3" type="ORF">C7S18_20330</name>
</gene>
<dbReference type="AlphaFoldDB" id="A0A2P1PX14"/>
<dbReference type="Pfam" id="PF10671">
    <property type="entry name" value="TcpQ"/>
    <property type="match status" value="1"/>
</dbReference>
<feature type="signal peptide" evidence="1">
    <location>
        <begin position="1"/>
        <end position="19"/>
    </location>
</feature>
<dbReference type="OrthoDB" id="8527469at2"/>
<evidence type="ECO:0000313" key="3">
    <source>
        <dbReference type="EMBL" id="AVP99375.1"/>
    </source>
</evidence>
<dbReference type="Gene3D" id="3.55.50.70">
    <property type="match status" value="1"/>
</dbReference>
<evidence type="ECO:0000256" key="1">
    <source>
        <dbReference type="SAM" id="SignalP"/>
    </source>
</evidence>
<dbReference type="KEGG" id="xba:C7S18_20330"/>
<reference evidence="3 4" key="2">
    <citation type="submission" date="2018-03" db="EMBL/GenBank/DDBJ databases">
        <authorList>
            <person name="Keele B.F."/>
        </authorList>
    </citation>
    <scope>NUCLEOTIDE SEQUENCE [LARGE SCALE GENOMIC DNA]</scope>
    <source>
        <strain evidence="3 4">D13</strain>
    </source>
</reference>
<sequence length="159" mass="17002">MTMLARILALMLLAGSALAEVPAELDLDILDAPTVAATTPAPQTDGAADSGAATLVPLPDTLRERLQTGSAGDWSAVAGETLQQTLQRWADSAGWQLIWAARPETNLVLDVDLDYPAGTTMQEAIRTTFKALSRRPAAPKACEYRNKTLRIVNLGDRCD</sequence>
<evidence type="ECO:0000313" key="4">
    <source>
        <dbReference type="Proteomes" id="UP000241074"/>
    </source>
</evidence>
<feature type="domain" description="Toxin co-regulated pilus biosynthesis protein Q C-terminal" evidence="2">
    <location>
        <begin position="73"/>
        <end position="153"/>
    </location>
</feature>
<dbReference type="EMBL" id="CP027860">
    <property type="protein sequence ID" value="AVP99375.1"/>
    <property type="molecule type" value="Genomic_DNA"/>
</dbReference>